<reference evidence="1 2" key="1">
    <citation type="journal article" date="2019" name="Nat. Ecol. Evol.">
        <title>Megaphylogeny resolves global patterns of mushroom evolution.</title>
        <authorList>
            <person name="Varga T."/>
            <person name="Krizsan K."/>
            <person name="Foldi C."/>
            <person name="Dima B."/>
            <person name="Sanchez-Garcia M."/>
            <person name="Sanchez-Ramirez S."/>
            <person name="Szollosi G.J."/>
            <person name="Szarkandi J.G."/>
            <person name="Papp V."/>
            <person name="Albert L."/>
            <person name="Andreopoulos W."/>
            <person name="Angelini C."/>
            <person name="Antonin V."/>
            <person name="Barry K.W."/>
            <person name="Bougher N.L."/>
            <person name="Buchanan P."/>
            <person name="Buyck B."/>
            <person name="Bense V."/>
            <person name="Catcheside P."/>
            <person name="Chovatia M."/>
            <person name="Cooper J."/>
            <person name="Damon W."/>
            <person name="Desjardin D."/>
            <person name="Finy P."/>
            <person name="Geml J."/>
            <person name="Haridas S."/>
            <person name="Hughes K."/>
            <person name="Justo A."/>
            <person name="Karasinski D."/>
            <person name="Kautmanova I."/>
            <person name="Kiss B."/>
            <person name="Kocsube S."/>
            <person name="Kotiranta H."/>
            <person name="LaButti K.M."/>
            <person name="Lechner B.E."/>
            <person name="Liimatainen K."/>
            <person name="Lipzen A."/>
            <person name="Lukacs Z."/>
            <person name="Mihaltcheva S."/>
            <person name="Morgado L.N."/>
            <person name="Niskanen T."/>
            <person name="Noordeloos M.E."/>
            <person name="Ohm R.A."/>
            <person name="Ortiz-Santana B."/>
            <person name="Ovrebo C."/>
            <person name="Racz N."/>
            <person name="Riley R."/>
            <person name="Savchenko A."/>
            <person name="Shiryaev A."/>
            <person name="Soop K."/>
            <person name="Spirin V."/>
            <person name="Szebenyi C."/>
            <person name="Tomsovsky M."/>
            <person name="Tulloss R.E."/>
            <person name="Uehling J."/>
            <person name="Grigoriev I.V."/>
            <person name="Vagvolgyi C."/>
            <person name="Papp T."/>
            <person name="Martin F.M."/>
            <person name="Miettinen O."/>
            <person name="Hibbett D.S."/>
            <person name="Nagy L.G."/>
        </authorList>
    </citation>
    <scope>NUCLEOTIDE SEQUENCE [LARGE SCALE GENOMIC DNA]</scope>
    <source>
        <strain evidence="1 2">FP101781</strain>
    </source>
</reference>
<sequence length="88" mass="9776">MLFSQEFNKVPEVCSPALSLLPNTRSPPAHCVEIRFHCRPFLQPPFASVSFGSVFILLKQEIFPFDLLSEGTGVAGLECVRIRVSTPQ</sequence>
<protein>
    <submittedName>
        <fullName evidence="1">Uncharacterized protein</fullName>
    </submittedName>
</protein>
<proteinExistence type="predicted"/>
<dbReference type="Proteomes" id="UP000298030">
    <property type="component" value="Unassembled WGS sequence"/>
</dbReference>
<dbReference type="EMBL" id="QPFP01000011">
    <property type="protein sequence ID" value="TEB33677.1"/>
    <property type="molecule type" value="Genomic_DNA"/>
</dbReference>
<name>A0A4Y7THL5_COPMI</name>
<keyword evidence="2" id="KW-1185">Reference proteome</keyword>
<organism evidence="1 2">
    <name type="scientific">Coprinellus micaceus</name>
    <name type="common">Glistening ink-cap mushroom</name>
    <name type="synonym">Coprinus micaceus</name>
    <dbReference type="NCBI Taxonomy" id="71717"/>
    <lineage>
        <taxon>Eukaryota</taxon>
        <taxon>Fungi</taxon>
        <taxon>Dikarya</taxon>
        <taxon>Basidiomycota</taxon>
        <taxon>Agaricomycotina</taxon>
        <taxon>Agaricomycetes</taxon>
        <taxon>Agaricomycetidae</taxon>
        <taxon>Agaricales</taxon>
        <taxon>Agaricineae</taxon>
        <taxon>Psathyrellaceae</taxon>
        <taxon>Coprinellus</taxon>
    </lineage>
</organism>
<evidence type="ECO:0000313" key="2">
    <source>
        <dbReference type="Proteomes" id="UP000298030"/>
    </source>
</evidence>
<evidence type="ECO:0000313" key="1">
    <source>
        <dbReference type="EMBL" id="TEB33677.1"/>
    </source>
</evidence>
<dbReference type="OrthoDB" id="3013631at2759"/>
<gene>
    <name evidence="1" type="ORF">FA13DRAFT_1729936</name>
</gene>
<accession>A0A4Y7THL5</accession>
<comment type="caution">
    <text evidence="1">The sequence shown here is derived from an EMBL/GenBank/DDBJ whole genome shotgun (WGS) entry which is preliminary data.</text>
</comment>
<dbReference type="AlphaFoldDB" id="A0A4Y7THL5"/>